<protein>
    <submittedName>
        <fullName evidence="2">Uncharacterized protein</fullName>
    </submittedName>
</protein>
<keyword evidence="3" id="KW-1185">Reference proteome</keyword>
<dbReference type="AlphaFoldDB" id="A0A2S4W744"/>
<name>A0A2S4W744_9BASI</name>
<reference evidence="2" key="1">
    <citation type="submission" date="2017-12" db="EMBL/GenBank/DDBJ databases">
        <title>Gene loss provides genomic basis for host adaptation in cereal stripe rust fungi.</title>
        <authorList>
            <person name="Xia C."/>
        </authorList>
    </citation>
    <scope>NUCLEOTIDE SEQUENCE [LARGE SCALE GENOMIC DNA]</scope>
    <source>
        <strain evidence="2">93-210</strain>
    </source>
</reference>
<organism evidence="2 3">
    <name type="scientific">Puccinia striiformis</name>
    <dbReference type="NCBI Taxonomy" id="27350"/>
    <lineage>
        <taxon>Eukaryota</taxon>
        <taxon>Fungi</taxon>
        <taxon>Dikarya</taxon>
        <taxon>Basidiomycota</taxon>
        <taxon>Pucciniomycotina</taxon>
        <taxon>Pucciniomycetes</taxon>
        <taxon>Pucciniales</taxon>
        <taxon>Pucciniaceae</taxon>
        <taxon>Puccinia</taxon>
    </lineage>
</organism>
<gene>
    <name evidence="2" type="ORF">PSTT_00365</name>
</gene>
<feature type="region of interest" description="Disordered" evidence="1">
    <location>
        <begin position="264"/>
        <end position="295"/>
    </location>
</feature>
<dbReference type="EMBL" id="PKSL01000002">
    <property type="protein sequence ID" value="POW17594.1"/>
    <property type="molecule type" value="Genomic_DNA"/>
</dbReference>
<feature type="region of interest" description="Disordered" evidence="1">
    <location>
        <begin position="161"/>
        <end position="204"/>
    </location>
</feature>
<comment type="caution">
    <text evidence="2">The sequence shown here is derived from an EMBL/GenBank/DDBJ whole genome shotgun (WGS) entry which is preliminary data.</text>
</comment>
<proteinExistence type="predicted"/>
<feature type="compositionally biased region" description="Basic residues" evidence="1">
    <location>
        <begin position="178"/>
        <end position="187"/>
    </location>
</feature>
<evidence type="ECO:0000313" key="3">
    <source>
        <dbReference type="Proteomes" id="UP000239156"/>
    </source>
</evidence>
<evidence type="ECO:0000256" key="1">
    <source>
        <dbReference type="SAM" id="MobiDB-lite"/>
    </source>
</evidence>
<evidence type="ECO:0000313" key="2">
    <source>
        <dbReference type="EMBL" id="POW17594.1"/>
    </source>
</evidence>
<sequence length="377" mass="40570">MASMAFYHQVEGFFVLASLHPKGPIFKQGGSSFGNRFLDMIESKSQNGTDAPAQFHTWVAAQAMQIENSCQPTEIKQWRVRSVGNINDQFLAMANNVHEICIQLKDMIRISSRNKLSCAWPGENCNNQLKEMKPSLEIDKNQWSLIPTDIMIPLEKLKGGLNQTIGKAPPSKIEHPDKRKHSSKRTPKPNSSTHPAPNASNSTALDCTAAAPNASNSTALDHASTAPNTFNSNASDCNTASPNASNLTALDHASAAPNTSNLNAFDCTPAAPNTSNSGSPKKRKHPAPKTSNLSGLARTAAAPNASNMIPFDQASAARKACDSLFAKRATAARNTPNLNNLDGVAADRPDSNNNNTDVATLHKTKYYPINQLPILSY</sequence>
<dbReference type="VEuPathDB" id="FungiDB:PSHT_11203"/>
<accession>A0A2S4W744</accession>
<dbReference type="VEuPathDB" id="FungiDB:PSTT_00365"/>
<feature type="compositionally biased region" description="Polar residues" evidence="1">
    <location>
        <begin position="188"/>
        <end position="204"/>
    </location>
</feature>
<dbReference type="Proteomes" id="UP000239156">
    <property type="component" value="Unassembled WGS sequence"/>
</dbReference>